<comment type="caution">
    <text evidence="1">The sequence shown here is derived from an EMBL/GenBank/DDBJ whole genome shotgun (WGS) entry which is preliminary data.</text>
</comment>
<evidence type="ECO:0000313" key="1">
    <source>
        <dbReference type="EMBL" id="MEQ2193045.1"/>
    </source>
</evidence>
<accession>A0ABV0QB57</accession>
<proteinExistence type="predicted"/>
<gene>
    <name evidence="1" type="primary">MED12_3</name>
    <name evidence="1" type="ORF">XENOCAPTIV_022456</name>
</gene>
<keyword evidence="2" id="KW-1185">Reference proteome</keyword>
<reference evidence="1 2" key="1">
    <citation type="submission" date="2021-06" db="EMBL/GenBank/DDBJ databases">
        <authorList>
            <person name="Palmer J.M."/>
        </authorList>
    </citation>
    <scope>NUCLEOTIDE SEQUENCE [LARGE SCALE GENOMIC DNA]</scope>
    <source>
        <strain evidence="1 2">XC_2019</strain>
        <tissue evidence="1">Muscle</tissue>
    </source>
</reference>
<dbReference type="EMBL" id="JAHRIN010005011">
    <property type="protein sequence ID" value="MEQ2193045.1"/>
    <property type="molecule type" value="Genomic_DNA"/>
</dbReference>
<sequence length="132" mass="14957">MLGDAELRGSGLSHPAGLDDISDGRNVSIETASLDVYAKYVLKTICQQEWVGERCLKSLSEDSSALQDPVLVNIQAQRLLQLICYPHRQLDSDDGDNPQRQRIKRILQNMDQWTMRQSSLELQLMIKQSTNN</sequence>
<name>A0ABV0QB57_9TELE</name>
<evidence type="ECO:0000313" key="2">
    <source>
        <dbReference type="Proteomes" id="UP001434883"/>
    </source>
</evidence>
<dbReference type="Proteomes" id="UP001434883">
    <property type="component" value="Unassembled WGS sequence"/>
</dbReference>
<organism evidence="1 2">
    <name type="scientific">Xenoophorus captivus</name>
    <dbReference type="NCBI Taxonomy" id="1517983"/>
    <lineage>
        <taxon>Eukaryota</taxon>
        <taxon>Metazoa</taxon>
        <taxon>Chordata</taxon>
        <taxon>Craniata</taxon>
        <taxon>Vertebrata</taxon>
        <taxon>Euteleostomi</taxon>
        <taxon>Actinopterygii</taxon>
        <taxon>Neopterygii</taxon>
        <taxon>Teleostei</taxon>
        <taxon>Neoteleostei</taxon>
        <taxon>Acanthomorphata</taxon>
        <taxon>Ovalentaria</taxon>
        <taxon>Atherinomorphae</taxon>
        <taxon>Cyprinodontiformes</taxon>
        <taxon>Goodeidae</taxon>
        <taxon>Xenoophorus</taxon>
    </lineage>
</organism>
<protein>
    <submittedName>
        <fullName evidence="1">Mediator of RNA polymerase II transcription subunit 12</fullName>
    </submittedName>
</protein>
<feature type="non-terminal residue" evidence="1">
    <location>
        <position position="132"/>
    </location>
</feature>